<dbReference type="InterPro" id="IPR000679">
    <property type="entry name" value="Znf_GATA"/>
</dbReference>
<dbReference type="RefSeq" id="XP_065668486.1">
    <property type="nucleotide sequence ID" value="XM_065812414.1"/>
</dbReference>
<keyword evidence="4" id="KW-0539">Nucleus</keyword>
<dbReference type="PANTHER" id="PTHR10865">
    <property type="entry name" value="METASTASIS-ASSOCIATED PROTEIN AND MESODERM INDUCTION EARLY RESPONSE PROTEIN"/>
    <property type="match status" value="1"/>
</dbReference>
<gene>
    <name evidence="10 11 12 13" type="primary">LOC100211299</name>
</gene>
<dbReference type="SMART" id="SM01189">
    <property type="entry name" value="ELM2"/>
    <property type="match status" value="1"/>
</dbReference>
<dbReference type="InterPro" id="IPR000949">
    <property type="entry name" value="ELM2_dom"/>
</dbReference>
<feature type="region of interest" description="Disordered" evidence="5">
    <location>
        <begin position="487"/>
        <end position="611"/>
    </location>
</feature>
<evidence type="ECO:0000259" key="6">
    <source>
        <dbReference type="PROSITE" id="PS51038"/>
    </source>
</evidence>
<feature type="compositionally biased region" description="Acidic residues" evidence="5">
    <location>
        <begin position="595"/>
        <end position="606"/>
    </location>
</feature>
<evidence type="ECO:0000313" key="11">
    <source>
        <dbReference type="RefSeq" id="XP_065668487.1"/>
    </source>
</evidence>
<evidence type="ECO:0000256" key="3">
    <source>
        <dbReference type="ARBA" id="ARBA00022833"/>
    </source>
</evidence>
<dbReference type="Gene3D" id="2.30.30.490">
    <property type="match status" value="1"/>
</dbReference>
<feature type="domain" description="ELM2" evidence="7">
    <location>
        <begin position="168"/>
        <end position="278"/>
    </location>
</feature>
<feature type="compositionally biased region" description="Basic and acidic residues" evidence="5">
    <location>
        <begin position="515"/>
        <end position="531"/>
    </location>
</feature>
<protein>
    <submittedName>
        <fullName evidence="10 11">Egg-laying defective protein 27 isoform X3</fullName>
    </submittedName>
</protein>
<dbReference type="InterPro" id="IPR040138">
    <property type="entry name" value="MIER/MTA"/>
</dbReference>
<dbReference type="CDD" id="cd00202">
    <property type="entry name" value="ZnF_GATA"/>
    <property type="match status" value="1"/>
</dbReference>
<dbReference type="PROSITE" id="PS51156">
    <property type="entry name" value="ELM2"/>
    <property type="match status" value="1"/>
</dbReference>
<organism evidence="9 12">
    <name type="scientific">Hydra vulgaris</name>
    <name type="common">Hydra</name>
    <name type="synonym">Hydra attenuata</name>
    <dbReference type="NCBI Taxonomy" id="6087"/>
    <lineage>
        <taxon>Eukaryota</taxon>
        <taxon>Metazoa</taxon>
        <taxon>Cnidaria</taxon>
        <taxon>Hydrozoa</taxon>
        <taxon>Hydroidolina</taxon>
        <taxon>Anthoathecata</taxon>
        <taxon>Aplanulata</taxon>
        <taxon>Hydridae</taxon>
        <taxon>Hydra</taxon>
    </lineage>
</organism>
<dbReference type="PANTHER" id="PTHR10865:SF29">
    <property type="entry name" value="METASTASIS ASSOCIATED 1-LIKE, ISOFORM D"/>
    <property type="match status" value="1"/>
</dbReference>
<keyword evidence="3" id="KW-0862">Zinc</keyword>
<dbReference type="InterPro" id="IPR017884">
    <property type="entry name" value="SANT_dom"/>
</dbReference>
<accession>A0ABM4D2K7</accession>
<dbReference type="InterPro" id="IPR009057">
    <property type="entry name" value="Homeodomain-like_sf"/>
</dbReference>
<sequence>MTESLPEDQNKNQNEKNEEQITSYNNGSEIYHIGDTVYIESQRSDMPYYICSIRDFKKSKKENITIDVVWYYRPCEIPASVYQLLLQDRNAENGSASNILENPVVKERELFISDAIDMYPASALRGRASCVPFSEIKENVMEYISSEDNWFYILRYNPESRRMANAKGEIRIGASHQASLPQCTPWNERSAADLMELNRSSIEELVWEPVIPNSKLIVYIRAARSITSYNGYRDKENGGPEKALDSFSQDFTTAHSYDILHKHGYNISTALQYLIKNPVPKLSTAPWSDEERKKFMKGLRSYGKTFHKIQKELFPERQTSELVEYYYIWKKTATALSSRPHKRGIRRNNLVRKTRTAKPKTAAATEFLDLSSCSENDFNVCDDSENERDLSLYACRHCYTTKSPNWHHAGKHKLLLCYNCRMHFKRYGQMKNFKDEDRLEPPAYIYKAAFVNLEEHLQYSGRMRTRRSSTPIFMNGNNMRIRVLQEAKLSNRKQVTETEDKSNDQEKKASKRRNSKDMNENDREQKKGRLEADEDEDADDESEDDSETEIHSESNGQISNNSSESQSPEAAVESELVSKVSENPSTFVPIKSEETCDPDIIPDDEVSSSSEVLDDVEKCEKISKRFKCEFAEPSCARSSMVYVFKRMKQRFSDVEVSKRHNEQNDKLDHEIKNQYIISSTKDQPAQITSYSETMRMYGTKTEPYRQWHDRYSTSHDNHSPRIISPREHFIDSGKFNHLLKIFDRQHYDHRHTSMSHEANHPIPFVPRSIDHGCDYRTLSGRSFISSHVPAAIENLSRLSSGLESIDRTSNLDRPLPIDPVTGLPPIQPHLHSHLHTHTHLHVHPDDLKYRTHPLPSDAHHEKHEIPIPRQPQQHLTPVHRPRSREYHEHLLKQYPELYAQMHHDTHLSKHFSGNRDALKNTNRDAVISPNLSHEVPNMHNDPVAYHLWLTQYARMHYRWNSHSSPLPNHDHAPDLSPRGAHHLPHHFRNEHETILREKIAHEKIPSFEQEKYLRHVLKQREHEVERYKIDNGLHERSVSLHVSENQSSNRHRDAHVGFRTGDIRSHRSVDQHPAIRSNEMHSSYHGAMFAENIRRPQDLRTSHEVRSAYELSMHDRLANELLERERLTQMERYGQQDRHIFYERTRHDRPSIFGRYKPETIDLSGE</sequence>
<dbReference type="RefSeq" id="XP_065668487.1">
    <property type="nucleotide sequence ID" value="XM_065812415.1"/>
</dbReference>
<dbReference type="PROSITE" id="PS51038">
    <property type="entry name" value="BAH"/>
    <property type="match status" value="1"/>
</dbReference>
<dbReference type="SMART" id="SM00439">
    <property type="entry name" value="BAH"/>
    <property type="match status" value="1"/>
</dbReference>
<dbReference type="InterPro" id="IPR001025">
    <property type="entry name" value="BAH_dom"/>
</dbReference>
<feature type="compositionally biased region" description="Basic and acidic residues" evidence="5">
    <location>
        <begin position="494"/>
        <end position="508"/>
    </location>
</feature>
<dbReference type="SMART" id="SM00717">
    <property type="entry name" value="SANT"/>
    <property type="match status" value="1"/>
</dbReference>
<dbReference type="InterPro" id="IPR001005">
    <property type="entry name" value="SANT/Myb"/>
</dbReference>
<dbReference type="SUPFAM" id="SSF46689">
    <property type="entry name" value="Homeodomain-like"/>
    <property type="match status" value="1"/>
</dbReference>
<evidence type="ECO:0000256" key="2">
    <source>
        <dbReference type="ARBA" id="ARBA00022771"/>
    </source>
</evidence>
<reference evidence="10 11" key="1">
    <citation type="submission" date="2025-05" db="UniProtKB">
        <authorList>
            <consortium name="RefSeq"/>
        </authorList>
    </citation>
    <scope>IDENTIFICATION</scope>
</reference>
<dbReference type="Gene3D" id="4.10.1240.50">
    <property type="match status" value="1"/>
</dbReference>
<dbReference type="SUPFAM" id="SSF57716">
    <property type="entry name" value="Glucocorticoid receptor-like (DNA-binding domain)"/>
    <property type="match status" value="1"/>
</dbReference>
<feature type="domain" description="BAH" evidence="6">
    <location>
        <begin position="29"/>
        <end position="167"/>
    </location>
</feature>
<feature type="region of interest" description="Disordered" evidence="5">
    <location>
        <begin position="1"/>
        <end position="23"/>
    </location>
</feature>
<evidence type="ECO:0000313" key="9">
    <source>
        <dbReference type="Proteomes" id="UP001652625"/>
    </source>
</evidence>
<evidence type="ECO:0000259" key="8">
    <source>
        <dbReference type="PROSITE" id="PS51293"/>
    </source>
</evidence>
<evidence type="ECO:0000313" key="13">
    <source>
        <dbReference type="RefSeq" id="XP_065668489.1"/>
    </source>
</evidence>
<name>A0ABM4D2K7_HYDVU</name>
<feature type="compositionally biased region" description="Acidic residues" evidence="5">
    <location>
        <begin position="532"/>
        <end position="547"/>
    </location>
</feature>
<keyword evidence="9" id="KW-1185">Reference proteome</keyword>
<dbReference type="PROSITE" id="PS51293">
    <property type="entry name" value="SANT"/>
    <property type="match status" value="1"/>
</dbReference>
<evidence type="ECO:0000256" key="5">
    <source>
        <dbReference type="SAM" id="MobiDB-lite"/>
    </source>
</evidence>
<evidence type="ECO:0000259" key="7">
    <source>
        <dbReference type="PROSITE" id="PS51156"/>
    </source>
</evidence>
<evidence type="ECO:0000313" key="10">
    <source>
        <dbReference type="RefSeq" id="XP_065668486.1"/>
    </source>
</evidence>
<dbReference type="RefSeq" id="XP_065668489.1">
    <property type="nucleotide sequence ID" value="XM_065812417.1"/>
</dbReference>
<dbReference type="RefSeq" id="XP_065668488.1">
    <property type="nucleotide sequence ID" value="XM_065812416.1"/>
</dbReference>
<dbReference type="Pfam" id="PF01426">
    <property type="entry name" value="BAH"/>
    <property type="match status" value="1"/>
</dbReference>
<dbReference type="InterPro" id="IPR043151">
    <property type="entry name" value="BAH_sf"/>
</dbReference>
<dbReference type="SMART" id="SM00401">
    <property type="entry name" value="ZnF_GATA"/>
    <property type="match status" value="1"/>
</dbReference>
<dbReference type="GeneID" id="100211299"/>
<keyword evidence="1" id="KW-0479">Metal-binding</keyword>
<dbReference type="Pfam" id="PF01448">
    <property type="entry name" value="ELM2"/>
    <property type="match status" value="1"/>
</dbReference>
<dbReference type="Gene3D" id="1.10.10.60">
    <property type="entry name" value="Homeodomain-like"/>
    <property type="match status" value="1"/>
</dbReference>
<evidence type="ECO:0000256" key="4">
    <source>
        <dbReference type="ARBA" id="ARBA00023242"/>
    </source>
</evidence>
<keyword evidence="2" id="KW-0863">Zinc-finger</keyword>
<feature type="compositionally biased region" description="Polar residues" evidence="5">
    <location>
        <begin position="553"/>
        <end position="568"/>
    </location>
</feature>
<evidence type="ECO:0000256" key="1">
    <source>
        <dbReference type="ARBA" id="ARBA00022723"/>
    </source>
</evidence>
<dbReference type="Proteomes" id="UP001652625">
    <property type="component" value="Chromosome 12"/>
</dbReference>
<dbReference type="Pfam" id="PF00320">
    <property type="entry name" value="GATA"/>
    <property type="match status" value="1"/>
</dbReference>
<feature type="domain" description="SANT" evidence="8">
    <location>
        <begin position="282"/>
        <end position="334"/>
    </location>
</feature>
<evidence type="ECO:0000313" key="12">
    <source>
        <dbReference type="RefSeq" id="XP_065668488.1"/>
    </source>
</evidence>
<feature type="compositionally biased region" description="Basic and acidic residues" evidence="5">
    <location>
        <begin position="8"/>
        <end position="19"/>
    </location>
</feature>
<proteinExistence type="predicted"/>